<name>A0A4Z1FQ87_9HELO</name>
<dbReference type="AlphaFoldDB" id="A0A4Z1FQ87"/>
<evidence type="ECO:0000313" key="2">
    <source>
        <dbReference type="Proteomes" id="UP000297910"/>
    </source>
</evidence>
<dbReference type="Proteomes" id="UP000297910">
    <property type="component" value="Unassembled WGS sequence"/>
</dbReference>
<evidence type="ECO:0000313" key="1">
    <source>
        <dbReference type="EMBL" id="TGO23781.1"/>
    </source>
</evidence>
<accession>A0A4Z1FQ87</accession>
<sequence length="83" mass="8788">MIYVCRSGKAVKIKPGTLSQSGKNSFDSSDGVRGVTPILNARQLPEFNLLLASLINGPMKTKALEAKNPESSSSDVIVLIPTS</sequence>
<dbReference type="EMBL" id="PQXI01000122">
    <property type="protein sequence ID" value="TGO23781.1"/>
    <property type="molecule type" value="Genomic_DNA"/>
</dbReference>
<proteinExistence type="predicted"/>
<comment type="caution">
    <text evidence="1">The sequence shown here is derived from an EMBL/GenBank/DDBJ whole genome shotgun (WGS) entry which is preliminary data.</text>
</comment>
<keyword evidence="2" id="KW-1185">Reference proteome</keyword>
<gene>
    <name evidence="1" type="ORF">BPAE_0122g00370</name>
</gene>
<reference evidence="1 2" key="1">
    <citation type="submission" date="2017-12" db="EMBL/GenBank/DDBJ databases">
        <title>Comparative genomics of Botrytis spp.</title>
        <authorList>
            <person name="Valero-Jimenez C.A."/>
            <person name="Tapia P."/>
            <person name="Veloso J."/>
            <person name="Silva-Moreno E."/>
            <person name="Staats M."/>
            <person name="Valdes J.H."/>
            <person name="Van Kan J.A.L."/>
        </authorList>
    </citation>
    <scope>NUCLEOTIDE SEQUENCE [LARGE SCALE GENOMIC DNA]</scope>
    <source>
        <strain evidence="1 2">Bp0003</strain>
    </source>
</reference>
<protein>
    <submittedName>
        <fullName evidence="1">Uncharacterized protein</fullName>
    </submittedName>
</protein>
<organism evidence="1 2">
    <name type="scientific">Botrytis paeoniae</name>
    <dbReference type="NCBI Taxonomy" id="278948"/>
    <lineage>
        <taxon>Eukaryota</taxon>
        <taxon>Fungi</taxon>
        <taxon>Dikarya</taxon>
        <taxon>Ascomycota</taxon>
        <taxon>Pezizomycotina</taxon>
        <taxon>Leotiomycetes</taxon>
        <taxon>Helotiales</taxon>
        <taxon>Sclerotiniaceae</taxon>
        <taxon>Botrytis</taxon>
    </lineage>
</organism>